<organism evidence="2 3">
    <name type="scientific">Persicitalea jodogahamensis</name>
    <dbReference type="NCBI Taxonomy" id="402147"/>
    <lineage>
        <taxon>Bacteria</taxon>
        <taxon>Pseudomonadati</taxon>
        <taxon>Bacteroidota</taxon>
        <taxon>Cytophagia</taxon>
        <taxon>Cytophagales</taxon>
        <taxon>Spirosomataceae</taxon>
        <taxon>Persicitalea</taxon>
    </lineage>
</organism>
<evidence type="ECO:0000259" key="1">
    <source>
        <dbReference type="Pfam" id="PF13380"/>
    </source>
</evidence>
<dbReference type="Pfam" id="PF13380">
    <property type="entry name" value="CoA_binding_2"/>
    <property type="match status" value="1"/>
</dbReference>
<protein>
    <submittedName>
        <fullName evidence="2">CoA-binding protein</fullName>
    </submittedName>
</protein>
<reference evidence="2 3" key="1">
    <citation type="journal article" date="2014" name="Int. J. Syst. Evol. Microbiol.">
        <title>Complete genome sequence of Corynebacterium casei LMG S-19264T (=DSM 44701T), isolated from a smear-ripened cheese.</title>
        <authorList>
            <consortium name="US DOE Joint Genome Institute (JGI-PGF)"/>
            <person name="Walter F."/>
            <person name="Albersmeier A."/>
            <person name="Kalinowski J."/>
            <person name="Ruckert C."/>
        </authorList>
    </citation>
    <scope>NUCLEOTIDE SEQUENCE [LARGE SCALE GENOMIC DNA]</scope>
    <source>
        <strain evidence="2 3">KCTC 12866</strain>
    </source>
</reference>
<dbReference type="InterPro" id="IPR036291">
    <property type="entry name" value="NAD(P)-bd_dom_sf"/>
</dbReference>
<name>A0A8J3D5N3_9BACT</name>
<dbReference type="Gene3D" id="3.40.50.720">
    <property type="entry name" value="NAD(P)-binding Rossmann-like Domain"/>
    <property type="match status" value="1"/>
</dbReference>
<feature type="domain" description="CoA-binding" evidence="1">
    <location>
        <begin position="2"/>
        <end position="114"/>
    </location>
</feature>
<evidence type="ECO:0000313" key="3">
    <source>
        <dbReference type="Proteomes" id="UP000598271"/>
    </source>
</evidence>
<keyword evidence="3" id="KW-1185">Reference proteome</keyword>
<dbReference type="AlphaFoldDB" id="A0A8J3D5N3"/>
<evidence type="ECO:0000313" key="2">
    <source>
        <dbReference type="EMBL" id="GHB56740.1"/>
    </source>
</evidence>
<gene>
    <name evidence="2" type="ORF">GCM10007390_07650</name>
</gene>
<dbReference type="SUPFAM" id="SSF51735">
    <property type="entry name" value="NAD(P)-binding Rossmann-fold domains"/>
    <property type="match status" value="1"/>
</dbReference>
<dbReference type="InterPro" id="IPR003781">
    <property type="entry name" value="CoA-bd"/>
</dbReference>
<comment type="caution">
    <text evidence="2">The sequence shown here is derived from an EMBL/GenBank/DDBJ whole genome shotgun (WGS) entry which is preliminary data.</text>
</comment>
<dbReference type="RefSeq" id="WP_189563018.1">
    <property type="nucleotide sequence ID" value="NZ_BMXF01000001.1"/>
</dbReference>
<accession>A0A8J3D5N3</accession>
<dbReference type="Proteomes" id="UP000598271">
    <property type="component" value="Unassembled WGS sequence"/>
</dbReference>
<sequence length="119" mass="13258">MKKTLIIGATSNPSRYAFSAAHRLKRHGHEIVQIGLRPGEVAGEPIHTQKGIHDAIDTVTLYVGPRNQPEYYDYVVSLHPKRVIFNPGTENSEFENLLTQNGIEPIEACTLVMLSTGQY</sequence>
<proteinExistence type="predicted"/>
<dbReference type="EMBL" id="BMXF01000001">
    <property type="protein sequence ID" value="GHB56740.1"/>
    <property type="molecule type" value="Genomic_DNA"/>
</dbReference>